<feature type="transmembrane region" description="Helical" evidence="1">
    <location>
        <begin position="122"/>
        <end position="141"/>
    </location>
</feature>
<evidence type="ECO:0000256" key="1">
    <source>
        <dbReference type="SAM" id="Phobius"/>
    </source>
</evidence>
<gene>
    <name evidence="2" type="ORF">J4Q44_G00299610</name>
</gene>
<accession>A0AAN8QJR2</accession>
<comment type="caution">
    <text evidence="2">The sequence shown here is derived from an EMBL/GenBank/DDBJ whole genome shotgun (WGS) entry which is preliminary data.</text>
</comment>
<dbReference type="Gene3D" id="3.90.1200.10">
    <property type="match status" value="1"/>
</dbReference>
<evidence type="ECO:0000313" key="2">
    <source>
        <dbReference type="EMBL" id="KAK6299928.1"/>
    </source>
</evidence>
<protein>
    <submittedName>
        <fullName evidence="2">Uncharacterized protein</fullName>
    </submittedName>
</protein>
<keyword evidence="1" id="KW-1133">Transmembrane helix</keyword>
<evidence type="ECO:0000313" key="3">
    <source>
        <dbReference type="Proteomes" id="UP001356427"/>
    </source>
</evidence>
<dbReference type="AlphaFoldDB" id="A0AAN8QJR2"/>
<reference evidence="2 3" key="1">
    <citation type="submission" date="2021-04" db="EMBL/GenBank/DDBJ databases">
        <authorList>
            <person name="De Guttry C."/>
            <person name="Zahm M."/>
            <person name="Klopp C."/>
            <person name="Cabau C."/>
            <person name="Louis A."/>
            <person name="Berthelot C."/>
            <person name="Parey E."/>
            <person name="Roest Crollius H."/>
            <person name="Montfort J."/>
            <person name="Robinson-Rechavi M."/>
            <person name="Bucao C."/>
            <person name="Bouchez O."/>
            <person name="Gislard M."/>
            <person name="Lluch J."/>
            <person name="Milhes M."/>
            <person name="Lampietro C."/>
            <person name="Lopez Roques C."/>
            <person name="Donnadieu C."/>
            <person name="Braasch I."/>
            <person name="Desvignes T."/>
            <person name="Postlethwait J."/>
            <person name="Bobe J."/>
            <person name="Wedekind C."/>
            <person name="Guiguen Y."/>
        </authorList>
    </citation>
    <scope>NUCLEOTIDE SEQUENCE [LARGE SCALE GENOMIC DNA]</scope>
    <source>
        <strain evidence="2">Cs_M1</strain>
        <tissue evidence="2">Blood</tissue>
    </source>
</reference>
<sequence length="177" mass="20060">MADLAYFLMPNYWPSSLRIHNSMGSLKGVEGVPTPEDLISIYCRCRGIPSSLPQLNFYLALSVFKMAGIAQGIYAYHLLGNASAPNAAQFGQSVEPLAQVGLQIAERYVGSHDTKTTPYHRLIVLLKYFLGVSVLSFTIYIYLYFYFYFTTFLMTIMYFLLHTFSLTPKSTRYILNA</sequence>
<keyword evidence="3" id="KW-1185">Reference proteome</keyword>
<proteinExistence type="predicted"/>
<organism evidence="2 3">
    <name type="scientific">Coregonus suidteri</name>
    <dbReference type="NCBI Taxonomy" id="861788"/>
    <lineage>
        <taxon>Eukaryota</taxon>
        <taxon>Metazoa</taxon>
        <taxon>Chordata</taxon>
        <taxon>Craniata</taxon>
        <taxon>Vertebrata</taxon>
        <taxon>Euteleostomi</taxon>
        <taxon>Actinopterygii</taxon>
        <taxon>Neopterygii</taxon>
        <taxon>Teleostei</taxon>
        <taxon>Protacanthopterygii</taxon>
        <taxon>Salmoniformes</taxon>
        <taxon>Salmonidae</taxon>
        <taxon>Coregoninae</taxon>
        <taxon>Coregonus</taxon>
    </lineage>
</organism>
<dbReference type="EMBL" id="JAGTTL010000028">
    <property type="protein sequence ID" value="KAK6299928.1"/>
    <property type="molecule type" value="Genomic_DNA"/>
</dbReference>
<keyword evidence="1" id="KW-0472">Membrane</keyword>
<name>A0AAN8QJR2_9TELE</name>
<dbReference type="Proteomes" id="UP001356427">
    <property type="component" value="Unassembled WGS sequence"/>
</dbReference>
<feature type="transmembrane region" description="Helical" evidence="1">
    <location>
        <begin position="147"/>
        <end position="166"/>
    </location>
</feature>
<keyword evidence="1" id="KW-0812">Transmembrane</keyword>